<name>A0A5C7WHI1_METME</name>
<protein>
    <recommendedName>
        <fullName evidence="3">MinD/ParA family protein</fullName>
    </recommendedName>
</protein>
<dbReference type="Proteomes" id="UP000321374">
    <property type="component" value="Unassembled WGS sequence"/>
</dbReference>
<evidence type="ECO:0000313" key="2">
    <source>
        <dbReference type="Proteomes" id="UP000321374"/>
    </source>
</evidence>
<sequence length="267" mass="29456">MFNYRDQADGLRRIMAKSSARIISVIGANGQPATAWIRNLAMSMLMPEQRLLLIHAHRQPATPCSLQAIAANNSAIKRGIIKHPQGYDLSCLAENDLLTSPLSQDLKTQLDGIVRQLAYDYDTVMIETQLDTQAYDLTLPVSAEHELVIQMDRSDTAIKAAYVTIKHISQQHGDVPLSVVVTGASHDQGQQYFMRLNQVCKQFLGVTLEFLGAIPTDETRPASTMSGRRADIVLPNTHKPGQTALAFKSVAHRLEKQRNTMPSLAVA</sequence>
<reference evidence="1 2" key="1">
    <citation type="submission" date="2018-09" db="EMBL/GenBank/DDBJ databases">
        <title>Metagenome Assembled Genomes from an Advanced Water Purification Facility.</title>
        <authorList>
            <person name="Stamps B.W."/>
            <person name="Spear J.R."/>
        </authorList>
    </citation>
    <scope>NUCLEOTIDE SEQUENCE [LARGE SCALE GENOMIC DNA]</scope>
    <source>
        <strain evidence="1">Bin_42_2</strain>
    </source>
</reference>
<proteinExistence type="predicted"/>
<accession>A0A5C7WHI1</accession>
<dbReference type="InterPro" id="IPR027417">
    <property type="entry name" value="P-loop_NTPase"/>
</dbReference>
<evidence type="ECO:0008006" key="3">
    <source>
        <dbReference type="Google" id="ProtNLM"/>
    </source>
</evidence>
<comment type="caution">
    <text evidence="1">The sequence shown here is derived from an EMBL/GenBank/DDBJ whole genome shotgun (WGS) entry which is preliminary data.</text>
</comment>
<dbReference type="STRING" id="1122236.GCA_000378225_00239"/>
<organism evidence="1 2">
    <name type="scientific">Methylophilus methylotrophus</name>
    <name type="common">Bacterium W3A1</name>
    <dbReference type="NCBI Taxonomy" id="17"/>
    <lineage>
        <taxon>Bacteria</taxon>
        <taxon>Pseudomonadati</taxon>
        <taxon>Pseudomonadota</taxon>
        <taxon>Betaproteobacteria</taxon>
        <taxon>Nitrosomonadales</taxon>
        <taxon>Methylophilaceae</taxon>
        <taxon>Methylophilus</taxon>
    </lineage>
</organism>
<gene>
    <name evidence="1" type="ORF">E6Q51_04705</name>
</gene>
<dbReference type="EMBL" id="SSGG01000076">
    <property type="protein sequence ID" value="TXI36816.1"/>
    <property type="molecule type" value="Genomic_DNA"/>
</dbReference>
<evidence type="ECO:0000313" key="1">
    <source>
        <dbReference type="EMBL" id="TXI36816.1"/>
    </source>
</evidence>
<dbReference type="AlphaFoldDB" id="A0A5C7WHI1"/>
<dbReference type="SUPFAM" id="SSF52540">
    <property type="entry name" value="P-loop containing nucleoside triphosphate hydrolases"/>
    <property type="match status" value="1"/>
</dbReference>
<dbReference type="Gene3D" id="3.40.50.300">
    <property type="entry name" value="P-loop containing nucleotide triphosphate hydrolases"/>
    <property type="match status" value="1"/>
</dbReference>